<name>A0A448WF09_9PLAT</name>
<evidence type="ECO:0000313" key="2">
    <source>
        <dbReference type="Proteomes" id="UP000784294"/>
    </source>
</evidence>
<dbReference type="Proteomes" id="UP000784294">
    <property type="component" value="Unassembled WGS sequence"/>
</dbReference>
<proteinExistence type="predicted"/>
<sequence length="119" mass="12890">MRSRDAWLAVCFGQLNGEATQSEPSVPIDWEGQANAPIGGVCWRHPGLIARIRAYEWKDGVVWLERQMAKQHTTRPSKSPKAGLAICSFATSTGRAVPKSTGSASQQLVLETEIGQLVG</sequence>
<gene>
    <name evidence="1" type="ORF">PXEA_LOCUS3606</name>
</gene>
<organism evidence="1 2">
    <name type="scientific">Protopolystoma xenopodis</name>
    <dbReference type="NCBI Taxonomy" id="117903"/>
    <lineage>
        <taxon>Eukaryota</taxon>
        <taxon>Metazoa</taxon>
        <taxon>Spiralia</taxon>
        <taxon>Lophotrochozoa</taxon>
        <taxon>Platyhelminthes</taxon>
        <taxon>Monogenea</taxon>
        <taxon>Polyopisthocotylea</taxon>
        <taxon>Polystomatidea</taxon>
        <taxon>Polystomatidae</taxon>
        <taxon>Protopolystoma</taxon>
    </lineage>
</organism>
<comment type="caution">
    <text evidence="1">The sequence shown here is derived from an EMBL/GenBank/DDBJ whole genome shotgun (WGS) entry which is preliminary data.</text>
</comment>
<reference evidence="1" key="1">
    <citation type="submission" date="2018-11" db="EMBL/GenBank/DDBJ databases">
        <authorList>
            <consortium name="Pathogen Informatics"/>
        </authorList>
    </citation>
    <scope>NUCLEOTIDE SEQUENCE</scope>
</reference>
<protein>
    <submittedName>
        <fullName evidence="1">Uncharacterized protein</fullName>
    </submittedName>
</protein>
<accession>A0A448WF09</accession>
<evidence type="ECO:0000313" key="1">
    <source>
        <dbReference type="EMBL" id="VEL10166.1"/>
    </source>
</evidence>
<dbReference type="AlphaFoldDB" id="A0A448WF09"/>
<keyword evidence="2" id="KW-1185">Reference proteome</keyword>
<dbReference type="EMBL" id="CAAALY010008227">
    <property type="protein sequence ID" value="VEL10166.1"/>
    <property type="molecule type" value="Genomic_DNA"/>
</dbReference>